<dbReference type="OrthoDB" id="2086990at2"/>
<proteinExistence type="predicted"/>
<dbReference type="EMBL" id="ACJM01000003">
    <property type="protein sequence ID" value="EEG78442.1"/>
    <property type="molecule type" value="Genomic_DNA"/>
</dbReference>
<feature type="domain" description="DUF5658" evidence="1">
    <location>
        <begin position="21"/>
        <end position="104"/>
    </location>
</feature>
<dbReference type="STRING" id="555088.DealDRAFT_0857"/>
<dbReference type="InterPro" id="IPR043717">
    <property type="entry name" value="DUF5658"/>
</dbReference>
<name>C0GEE8_DETAL</name>
<reference evidence="2 3" key="1">
    <citation type="submission" date="2009-02" db="EMBL/GenBank/DDBJ databases">
        <title>Sequencing of the draft genome and assembly of Dethiobacter alkaliphilus AHT 1.</title>
        <authorList>
            <consortium name="US DOE Joint Genome Institute (JGI-PGF)"/>
            <person name="Lucas S."/>
            <person name="Copeland A."/>
            <person name="Lapidus A."/>
            <person name="Glavina del Rio T."/>
            <person name="Dalin E."/>
            <person name="Tice H."/>
            <person name="Bruce D."/>
            <person name="Goodwin L."/>
            <person name="Pitluck S."/>
            <person name="Larimer F."/>
            <person name="Land M.L."/>
            <person name="Hauser L."/>
            <person name="Muyzer G."/>
        </authorList>
    </citation>
    <scope>NUCLEOTIDE SEQUENCE [LARGE SCALE GENOMIC DNA]</scope>
    <source>
        <strain evidence="2 3">AHT 1</strain>
    </source>
</reference>
<evidence type="ECO:0000259" key="1">
    <source>
        <dbReference type="Pfam" id="PF18902"/>
    </source>
</evidence>
<dbReference type="RefSeq" id="WP_008515195.1">
    <property type="nucleotide sequence ID" value="NZ_ACJM01000003.1"/>
</dbReference>
<comment type="caution">
    <text evidence="2">The sequence shown here is derived from an EMBL/GenBank/DDBJ whole genome shotgun (WGS) entry which is preliminary data.</text>
</comment>
<evidence type="ECO:0000313" key="2">
    <source>
        <dbReference type="EMBL" id="EEG78442.1"/>
    </source>
</evidence>
<dbReference type="Proteomes" id="UP000006443">
    <property type="component" value="Unassembled WGS sequence"/>
</dbReference>
<dbReference type="eggNOG" id="ENOG50343KQ">
    <property type="taxonomic scope" value="Bacteria"/>
</dbReference>
<sequence>MGGLTKAGGRDRLLWLLLLGVGVFNVADYFLTLYALSRGMREGNPVMDMIVDTVYFPKVKLVLVPLLLLLLWLNRQRVGKRLYVYVWIIFIAYFLLMVYYAWLFWEVFS</sequence>
<dbReference type="Pfam" id="PF18902">
    <property type="entry name" value="DUF5658"/>
    <property type="match status" value="1"/>
</dbReference>
<protein>
    <recommendedName>
        <fullName evidence="1">DUF5658 domain-containing protein</fullName>
    </recommendedName>
</protein>
<gene>
    <name evidence="2" type="ORF">DealDRAFT_0857</name>
</gene>
<keyword evidence="3" id="KW-1185">Reference proteome</keyword>
<accession>C0GEE8</accession>
<dbReference type="AlphaFoldDB" id="C0GEE8"/>
<organism evidence="2 3">
    <name type="scientific">Dethiobacter alkaliphilus AHT 1</name>
    <dbReference type="NCBI Taxonomy" id="555088"/>
    <lineage>
        <taxon>Bacteria</taxon>
        <taxon>Bacillati</taxon>
        <taxon>Bacillota</taxon>
        <taxon>Dethiobacteria</taxon>
        <taxon>Dethiobacterales</taxon>
        <taxon>Dethiobacteraceae</taxon>
        <taxon>Dethiobacter</taxon>
    </lineage>
</organism>
<evidence type="ECO:0000313" key="3">
    <source>
        <dbReference type="Proteomes" id="UP000006443"/>
    </source>
</evidence>